<dbReference type="GO" id="GO:0048312">
    <property type="term" value="P:intracellular distribution of mitochondria"/>
    <property type="evidence" value="ECO:0007669"/>
    <property type="project" value="TreeGrafter"/>
</dbReference>
<gene>
    <name evidence="5" type="ORF">PLBR_LOCUS6313</name>
</gene>
<feature type="region of interest" description="Disordered" evidence="2">
    <location>
        <begin position="684"/>
        <end position="746"/>
    </location>
</feature>
<dbReference type="PANTHER" id="PTHR12601">
    <property type="entry name" value="EUKARYOTIC TRANSLATION INITIATION FACTOR 3 SUBUNIT EIF-3"/>
    <property type="match status" value="1"/>
</dbReference>
<name>A0A3P3YFY8_PLABS</name>
<dbReference type="InterPro" id="IPR001849">
    <property type="entry name" value="PH_domain"/>
</dbReference>
<sequence>MMSYVGEPLSPGAPPSYDDPAPVDEIRVGWLYKRSRLGLCWNRRWVSAADGQLTTHADASSPTKLTVTLAYATVQLLSSSRDRYRFEVGTALGARFEFAAETSRDANDWVRFLRSQIGPQPRRRARDRNADQQQQQTLAPPPQHDDNEAVGEPGRPGASPAIPWNDMYQSIVEMSESTFNQSVEKARRLNGLVDAFVRCARRVARVIVDEYTLPPHLKTIAPIDRIDAAPEDETFTSDGIAFTFMHEQNGSEAQDELQRKMGTHDLHGTTAYANVPATSSDLHTHLCCVVDYLGFRLFCLALVPIYDDTCVTFGRVGGALQREARTEALLEAAARDLHLATHDAFVEEGGQGETVAIHAASSVMVHRGEDQRLYVTNLTRAFPVDRNRDGTDPAGVGQLRPEFLRLYAKALSPDAFLVGGTADADGNDDDVAQACRYLRDTVVGEFVKQMDLLALVPVDSAHLTALMHDRGINARYLGAIADTTALPHVREMAVCEMVARTCKAVLQRSWRRRARSARASAGRRPDHPRLHDDDAKLDQALRQAARQQAGAQRDAAVDLFNAVLGHDADFWRRCIAERLARKFAYAISAEESRALHRPLLLAALQHHCGVRLVDAGARRTGPPAPLTRQHVVAIDARCKWPTISSLRCHLFPKKADQYLRDGAFDMAVQALRLRLDVMVGAGDDDLGGSAPQTPTSASSSSLPPAPPPPHRKGGGSTGPVPGAGAADLSLGGGGGDNDDNGWSASGAEAHRTLNDLCEAYLCQGDVGEARRAAQRALRLSAGADARTCQTYALLVGVYGALGESGRAQQALHLALSMTRHLYGPHHPLLLRLLDEAGTRALQAGDAADAEQRYRAAIDLALTSLGKSHPTTATFYTRVGNVLHLGGHLDKAKDAHEKACLIYEGLYGPASIDVARSCFYLSDILARKGDHQTARYYNQRALKIRQQLLGDEAPDTLDSFHQVAWQAHHREDHDEAIPYFEALLARYKAMPAPTDAALADIRRMTKAVIRLAMRALPMDQVAFLDRVYQESRARGTDNAVLTRSVIRKLYHESPSAYIGALLKCTSRGVAEPGYAEGVAELAVVLSLMESSSSDSDNDDDDDDDDDGQEGATRKPTGDVEGEQDDDDDVDASALSYAIGRGRQTSPVKAMQYAVGGTRPNTIVRS</sequence>
<reference evidence="5 6" key="1">
    <citation type="submission" date="2018-03" db="EMBL/GenBank/DDBJ databases">
        <authorList>
            <person name="Fogelqvist J."/>
        </authorList>
    </citation>
    <scope>NUCLEOTIDE SEQUENCE [LARGE SCALE GENOMIC DNA]</scope>
</reference>
<protein>
    <recommendedName>
        <fullName evidence="7">PH domain-containing protein</fullName>
    </recommendedName>
</protein>
<dbReference type="SUPFAM" id="SSF48452">
    <property type="entry name" value="TPR-like"/>
    <property type="match status" value="2"/>
</dbReference>
<geneLocation type="mitochondrion" evidence="5"/>
<dbReference type="Gene3D" id="2.30.29.30">
    <property type="entry name" value="Pleckstrin-homology domain (PH domain)/Phosphotyrosine-binding domain (PTB)"/>
    <property type="match status" value="1"/>
</dbReference>
<proteinExistence type="predicted"/>
<dbReference type="EMBL" id="OVEO01000011">
    <property type="protein sequence ID" value="SPQ99098.1"/>
    <property type="molecule type" value="Genomic_DNA"/>
</dbReference>
<feature type="compositionally biased region" description="Low complexity" evidence="2">
    <location>
        <begin position="718"/>
        <end position="729"/>
    </location>
</feature>
<feature type="region of interest" description="Disordered" evidence="2">
    <location>
        <begin position="119"/>
        <end position="163"/>
    </location>
</feature>
<dbReference type="Gene3D" id="1.25.40.10">
    <property type="entry name" value="Tetratricopeptide repeat domain"/>
    <property type="match status" value="2"/>
</dbReference>
<organism evidence="5 6">
    <name type="scientific">Plasmodiophora brassicae</name>
    <name type="common">Clubroot disease agent</name>
    <dbReference type="NCBI Taxonomy" id="37360"/>
    <lineage>
        <taxon>Eukaryota</taxon>
        <taxon>Sar</taxon>
        <taxon>Rhizaria</taxon>
        <taxon>Endomyxa</taxon>
        <taxon>Phytomyxea</taxon>
        <taxon>Plasmodiophorida</taxon>
        <taxon>Plasmodiophoridae</taxon>
        <taxon>Plasmodiophora</taxon>
    </lineage>
</organism>
<feature type="region of interest" description="Disordered" evidence="2">
    <location>
        <begin position="1088"/>
        <end position="1164"/>
    </location>
</feature>
<dbReference type="SMART" id="SM00028">
    <property type="entry name" value="TPR"/>
    <property type="match status" value="4"/>
</dbReference>
<dbReference type="InterPro" id="IPR019734">
    <property type="entry name" value="TPR_rpt"/>
</dbReference>
<dbReference type="InterPro" id="IPR025697">
    <property type="entry name" value="CLU_dom"/>
</dbReference>
<evidence type="ECO:0008006" key="7">
    <source>
        <dbReference type="Google" id="ProtNLM"/>
    </source>
</evidence>
<evidence type="ECO:0000259" key="3">
    <source>
        <dbReference type="PROSITE" id="PS50003"/>
    </source>
</evidence>
<dbReference type="InterPro" id="IPR033646">
    <property type="entry name" value="CLU-central"/>
</dbReference>
<dbReference type="Proteomes" id="UP000290189">
    <property type="component" value="Unassembled WGS sequence"/>
</dbReference>
<dbReference type="PROSITE" id="PS51823">
    <property type="entry name" value="CLU"/>
    <property type="match status" value="1"/>
</dbReference>
<dbReference type="SUPFAM" id="SSF50729">
    <property type="entry name" value="PH domain-like"/>
    <property type="match status" value="1"/>
</dbReference>
<dbReference type="SMART" id="SM00233">
    <property type="entry name" value="PH"/>
    <property type="match status" value="1"/>
</dbReference>
<feature type="domain" description="Clu" evidence="4">
    <location>
        <begin position="142"/>
        <end position="389"/>
    </location>
</feature>
<dbReference type="GO" id="GO:0005737">
    <property type="term" value="C:cytoplasm"/>
    <property type="evidence" value="ECO:0007669"/>
    <property type="project" value="TreeGrafter"/>
</dbReference>
<dbReference type="CDD" id="cd15466">
    <property type="entry name" value="CLU-central"/>
    <property type="match status" value="1"/>
</dbReference>
<dbReference type="InterPro" id="IPR011990">
    <property type="entry name" value="TPR-like_helical_dom_sf"/>
</dbReference>
<dbReference type="AlphaFoldDB" id="A0A3P3YFY8"/>
<dbReference type="Pfam" id="PF00169">
    <property type="entry name" value="PH"/>
    <property type="match status" value="1"/>
</dbReference>
<dbReference type="PANTHER" id="PTHR12601:SF6">
    <property type="entry name" value="CLUSTERED MITOCHONDRIA PROTEIN HOMOLOG"/>
    <property type="match status" value="1"/>
</dbReference>
<dbReference type="Pfam" id="PF12807">
    <property type="entry name" value="eIF3_p135"/>
    <property type="match status" value="1"/>
</dbReference>
<feature type="domain" description="PH" evidence="3">
    <location>
        <begin position="24"/>
        <end position="118"/>
    </location>
</feature>
<evidence type="ECO:0000259" key="4">
    <source>
        <dbReference type="PROSITE" id="PS51823"/>
    </source>
</evidence>
<evidence type="ECO:0000256" key="1">
    <source>
        <dbReference type="ARBA" id="ARBA00022490"/>
    </source>
</evidence>
<evidence type="ECO:0000313" key="5">
    <source>
        <dbReference type="EMBL" id="SPQ99098.1"/>
    </source>
</evidence>
<dbReference type="Pfam" id="PF13236">
    <property type="entry name" value="CLU"/>
    <property type="match status" value="1"/>
</dbReference>
<dbReference type="Pfam" id="PF13424">
    <property type="entry name" value="TPR_12"/>
    <property type="match status" value="1"/>
</dbReference>
<accession>A0A3P3YFY8</accession>
<evidence type="ECO:0000313" key="6">
    <source>
        <dbReference type="Proteomes" id="UP000290189"/>
    </source>
</evidence>
<dbReference type="InterPro" id="IPR011993">
    <property type="entry name" value="PH-like_dom_sf"/>
</dbReference>
<evidence type="ECO:0000256" key="2">
    <source>
        <dbReference type="SAM" id="MobiDB-lite"/>
    </source>
</evidence>
<keyword evidence="1" id="KW-0963">Cytoplasm</keyword>
<keyword evidence="5" id="KW-0496">Mitochondrion</keyword>
<dbReference type="PROSITE" id="PS50003">
    <property type="entry name" value="PH_DOMAIN"/>
    <property type="match status" value="1"/>
</dbReference>
<feature type="compositionally biased region" description="Low complexity" evidence="2">
    <location>
        <begin position="689"/>
        <end position="702"/>
    </location>
</feature>
<dbReference type="InterPro" id="IPR027523">
    <property type="entry name" value="CLU_prot"/>
</dbReference>
<dbReference type="GO" id="GO:0003729">
    <property type="term" value="F:mRNA binding"/>
    <property type="evidence" value="ECO:0007669"/>
    <property type="project" value="TreeGrafter"/>
</dbReference>
<feature type="compositionally biased region" description="Acidic residues" evidence="2">
    <location>
        <begin position="1118"/>
        <end position="1129"/>
    </location>
</feature>
<feature type="compositionally biased region" description="Acidic residues" evidence="2">
    <location>
        <begin position="1094"/>
        <end position="1107"/>
    </location>
</feature>